<protein>
    <submittedName>
        <fullName evidence="1">Uncharacterized protein</fullName>
    </submittedName>
</protein>
<organism evidence="1 2">
    <name type="scientific">Dallia pectoralis</name>
    <name type="common">Alaska blackfish</name>
    <dbReference type="NCBI Taxonomy" id="75939"/>
    <lineage>
        <taxon>Eukaryota</taxon>
        <taxon>Metazoa</taxon>
        <taxon>Chordata</taxon>
        <taxon>Craniata</taxon>
        <taxon>Vertebrata</taxon>
        <taxon>Euteleostomi</taxon>
        <taxon>Actinopterygii</taxon>
        <taxon>Neopterygii</taxon>
        <taxon>Teleostei</taxon>
        <taxon>Protacanthopterygii</taxon>
        <taxon>Esociformes</taxon>
        <taxon>Umbridae</taxon>
        <taxon>Dallia</taxon>
    </lineage>
</organism>
<gene>
    <name evidence="1" type="ORF">DPEC_G00325750</name>
</gene>
<name>A0ACC2F7L9_DALPE</name>
<dbReference type="Proteomes" id="UP001157502">
    <property type="component" value="Chromosome 32"/>
</dbReference>
<accession>A0ACC2F7L9</accession>
<proteinExistence type="predicted"/>
<sequence>MHTRKVVLKCGYYVVLVDLHIREPLDGTQQGSSWFGVEHTQEVTRLVRDAVDQRVRLYMDLLHKRVQPKHKRVLPPAKSVFIKGSSISLVANFLKRHSNLRCVAQQQYGELRVFPERCVVCLGRAEDAPALYGGLTPDPTVPVVTVPVKAAEQITKSEYFSRPAVKRNAELNSSTAVKRSVLHKIVKRANVQKVQDQIQARLSLRAQSSGSPLGEESPEQGLCLGKRTSGTSQLPQAMAPAAPPEWNHGVGNRLSQTQPHHLLQGHSVSPIQPVQPGVRRPKPSVVPVGDLFQPSLASPKKVCPGSLSVAGVPSTELFTQTHIAKSSKHNSLPPHLSLSPHLLPPVKPKSKVFPASVEATAVSSSGPQQNRSQTTGEVELLTPGKHAESHRLLCLHKEQTNPNSPDASLRDPSVNQSEKDGPASVHCCTDTTTSRSTRRVEEKREDKKRREVEKEGNVARPSRLRRLKK</sequence>
<comment type="caution">
    <text evidence="1">The sequence shown here is derived from an EMBL/GenBank/DDBJ whole genome shotgun (WGS) entry which is preliminary data.</text>
</comment>
<evidence type="ECO:0000313" key="1">
    <source>
        <dbReference type="EMBL" id="KAJ7987367.1"/>
    </source>
</evidence>
<reference evidence="1" key="1">
    <citation type="submission" date="2021-05" db="EMBL/GenBank/DDBJ databases">
        <authorList>
            <person name="Pan Q."/>
            <person name="Jouanno E."/>
            <person name="Zahm M."/>
            <person name="Klopp C."/>
            <person name="Cabau C."/>
            <person name="Louis A."/>
            <person name="Berthelot C."/>
            <person name="Parey E."/>
            <person name="Roest Crollius H."/>
            <person name="Montfort J."/>
            <person name="Robinson-Rechavi M."/>
            <person name="Bouchez O."/>
            <person name="Lampietro C."/>
            <person name="Lopez Roques C."/>
            <person name="Donnadieu C."/>
            <person name="Postlethwait J."/>
            <person name="Bobe J."/>
            <person name="Dillon D."/>
            <person name="Chandos A."/>
            <person name="von Hippel F."/>
            <person name="Guiguen Y."/>
        </authorList>
    </citation>
    <scope>NUCLEOTIDE SEQUENCE</scope>
    <source>
        <strain evidence="1">YG-Jan2019</strain>
    </source>
</reference>
<dbReference type="EMBL" id="CM055759">
    <property type="protein sequence ID" value="KAJ7987367.1"/>
    <property type="molecule type" value="Genomic_DNA"/>
</dbReference>
<keyword evidence="2" id="KW-1185">Reference proteome</keyword>
<evidence type="ECO:0000313" key="2">
    <source>
        <dbReference type="Proteomes" id="UP001157502"/>
    </source>
</evidence>